<proteinExistence type="predicted"/>
<accession>A0ABV3PAC9</accession>
<comment type="caution">
    <text evidence="2">The sequence shown here is derived from an EMBL/GenBank/DDBJ whole genome shotgun (WGS) entry which is preliminary data.</text>
</comment>
<dbReference type="InterPro" id="IPR025329">
    <property type="entry name" value="DUF4235"/>
</dbReference>
<name>A0ABV3PAC9_9ACTN</name>
<reference evidence="2 3" key="1">
    <citation type="submission" date="2024-07" db="EMBL/GenBank/DDBJ databases">
        <authorList>
            <person name="Thanompreechachai J."/>
            <person name="Duangmal K."/>
        </authorList>
    </citation>
    <scope>NUCLEOTIDE SEQUENCE [LARGE SCALE GENOMIC DNA]</scope>
    <source>
        <strain evidence="2 3">KCTC 19886</strain>
    </source>
</reference>
<feature type="transmembrane region" description="Helical" evidence="1">
    <location>
        <begin position="6"/>
        <end position="27"/>
    </location>
</feature>
<organism evidence="2 3">
    <name type="scientific">Kineococcus endophyticus</name>
    <dbReference type="NCBI Taxonomy" id="1181883"/>
    <lineage>
        <taxon>Bacteria</taxon>
        <taxon>Bacillati</taxon>
        <taxon>Actinomycetota</taxon>
        <taxon>Actinomycetes</taxon>
        <taxon>Kineosporiales</taxon>
        <taxon>Kineosporiaceae</taxon>
        <taxon>Kineococcus</taxon>
    </lineage>
</organism>
<gene>
    <name evidence="2" type="ORF">AB1207_17700</name>
</gene>
<sequence>MNAAKLVYRPIGLATGALGGVLAGAVVKQVWRKASGEEDAPDALQHEYPWKEVLLSAALQGLVFAVVKAASDRGGAVLFEKLTGSWPGD</sequence>
<protein>
    <submittedName>
        <fullName evidence="2">DUF4235 domain-containing protein</fullName>
    </submittedName>
</protein>
<evidence type="ECO:0000256" key="1">
    <source>
        <dbReference type="SAM" id="Phobius"/>
    </source>
</evidence>
<keyword evidence="1" id="KW-0472">Membrane</keyword>
<evidence type="ECO:0000313" key="2">
    <source>
        <dbReference type="EMBL" id="MEW9266589.1"/>
    </source>
</evidence>
<keyword evidence="1" id="KW-1133">Transmembrane helix</keyword>
<dbReference type="EMBL" id="JBFNQN010000012">
    <property type="protein sequence ID" value="MEW9266589.1"/>
    <property type="molecule type" value="Genomic_DNA"/>
</dbReference>
<dbReference type="Pfam" id="PF14019">
    <property type="entry name" value="DUF4235"/>
    <property type="match status" value="1"/>
</dbReference>
<dbReference type="RefSeq" id="WP_367639724.1">
    <property type="nucleotide sequence ID" value="NZ_JBFNQN010000012.1"/>
</dbReference>
<keyword evidence="1" id="KW-0812">Transmembrane</keyword>
<keyword evidence="3" id="KW-1185">Reference proteome</keyword>
<evidence type="ECO:0000313" key="3">
    <source>
        <dbReference type="Proteomes" id="UP001555826"/>
    </source>
</evidence>
<dbReference type="Proteomes" id="UP001555826">
    <property type="component" value="Unassembled WGS sequence"/>
</dbReference>